<dbReference type="AntiFam" id="ANF00221">
    <property type="entry name" value="Shadow ORF (opposite ureE)"/>
</dbReference>
<dbReference type="EMBL" id="LT629750">
    <property type="protein sequence ID" value="SDT40652.1"/>
    <property type="molecule type" value="Genomic_DNA"/>
</dbReference>
<name>A0A1H2A4C8_9BRAD</name>
<evidence type="ECO:0000313" key="2">
    <source>
        <dbReference type="Proteomes" id="UP000243904"/>
    </source>
</evidence>
<evidence type="ECO:0000313" key="1">
    <source>
        <dbReference type="EMBL" id="SDT40652.1"/>
    </source>
</evidence>
<organism evidence="1 2">
    <name type="scientific">Bradyrhizobium canariense</name>
    <dbReference type="NCBI Taxonomy" id="255045"/>
    <lineage>
        <taxon>Bacteria</taxon>
        <taxon>Pseudomonadati</taxon>
        <taxon>Pseudomonadota</taxon>
        <taxon>Alphaproteobacteria</taxon>
        <taxon>Hyphomicrobiales</taxon>
        <taxon>Nitrobacteraceae</taxon>
        <taxon>Bradyrhizobium</taxon>
    </lineage>
</organism>
<reference evidence="2" key="1">
    <citation type="submission" date="2016-10" db="EMBL/GenBank/DDBJ databases">
        <authorList>
            <person name="Varghese N."/>
            <person name="Submissions S."/>
        </authorList>
    </citation>
    <scope>NUCLEOTIDE SEQUENCE [LARGE SCALE GENOMIC DNA]</scope>
    <source>
        <strain evidence="2">GAS369</strain>
    </source>
</reference>
<sequence>MWIAAANLDQWLRSRDDFDQASIVEQQRIAAAQRNGVFEIEQEFKPARARHRHPTPVTIVEIENDGVGRRLGPAMLGVNLRRADHASLCFLL</sequence>
<gene>
    <name evidence="1" type="ORF">SAMN05444158_5869</name>
</gene>
<keyword evidence="2" id="KW-1185">Reference proteome</keyword>
<dbReference type="Proteomes" id="UP000243904">
    <property type="component" value="Chromosome I"/>
</dbReference>
<dbReference type="AlphaFoldDB" id="A0A1H2A4C8"/>
<accession>A0A1H2A4C8</accession>
<protein>
    <submittedName>
        <fullName evidence="1">Uncharacterized protein</fullName>
    </submittedName>
</protein>
<proteinExistence type="predicted"/>